<feature type="domain" description="Porin" evidence="12">
    <location>
        <begin position="29"/>
        <end position="365"/>
    </location>
</feature>
<keyword evidence="9" id="KW-0472">Membrane</keyword>
<accession>A0A5E4WZY5</accession>
<organism evidence="13 14">
    <name type="scientific">Pandoraea nosoerga</name>
    <dbReference type="NCBI Taxonomy" id="2508296"/>
    <lineage>
        <taxon>Bacteria</taxon>
        <taxon>Pseudomonadati</taxon>
        <taxon>Pseudomonadota</taxon>
        <taxon>Betaproteobacteria</taxon>
        <taxon>Burkholderiales</taxon>
        <taxon>Burkholderiaceae</taxon>
        <taxon>Pandoraea</taxon>
    </lineage>
</organism>
<keyword evidence="4" id="KW-1134">Transmembrane beta strand</keyword>
<keyword evidence="8" id="KW-0626">Porin</keyword>
<dbReference type="InterPro" id="IPR023614">
    <property type="entry name" value="Porin_dom_sf"/>
</dbReference>
<evidence type="ECO:0000256" key="2">
    <source>
        <dbReference type="ARBA" id="ARBA00011233"/>
    </source>
</evidence>
<evidence type="ECO:0000256" key="8">
    <source>
        <dbReference type="ARBA" id="ARBA00023114"/>
    </source>
</evidence>
<evidence type="ECO:0000256" key="7">
    <source>
        <dbReference type="ARBA" id="ARBA00023065"/>
    </source>
</evidence>
<dbReference type="GO" id="GO:0046930">
    <property type="term" value="C:pore complex"/>
    <property type="evidence" value="ECO:0007669"/>
    <property type="project" value="UniProtKB-KW"/>
</dbReference>
<proteinExistence type="predicted"/>
<keyword evidence="7" id="KW-0406">Ion transport</keyword>
<comment type="subcellular location">
    <subcellularLocation>
        <location evidence="1">Cell outer membrane</location>
        <topology evidence="1">Multi-pass membrane protein</topology>
    </subcellularLocation>
</comment>
<gene>
    <name evidence="13" type="ORF">PNO31109_03562</name>
</gene>
<dbReference type="CDD" id="cd00342">
    <property type="entry name" value="gram_neg_porins"/>
    <property type="match status" value="1"/>
</dbReference>
<evidence type="ECO:0000256" key="9">
    <source>
        <dbReference type="ARBA" id="ARBA00023136"/>
    </source>
</evidence>
<keyword evidence="14" id="KW-1185">Reference proteome</keyword>
<name>A0A5E4WZY5_9BURK</name>
<keyword evidence="3" id="KW-0813">Transport</keyword>
<evidence type="ECO:0000256" key="1">
    <source>
        <dbReference type="ARBA" id="ARBA00004571"/>
    </source>
</evidence>
<dbReference type="InterPro" id="IPR050298">
    <property type="entry name" value="Gram-neg_bact_OMP"/>
</dbReference>
<protein>
    <submittedName>
        <fullName evidence="13">Membrane protein</fullName>
    </submittedName>
</protein>
<reference evidence="13 14" key="1">
    <citation type="submission" date="2019-08" db="EMBL/GenBank/DDBJ databases">
        <authorList>
            <person name="Peeters C."/>
        </authorList>
    </citation>
    <scope>NUCLEOTIDE SEQUENCE [LARGE SCALE GENOMIC DNA]</scope>
    <source>
        <strain evidence="13 14">LMG 31109</strain>
    </source>
</reference>
<comment type="subunit">
    <text evidence="2">Homotrimer.</text>
</comment>
<dbReference type="EMBL" id="CABPSC010000015">
    <property type="protein sequence ID" value="VVE29596.1"/>
    <property type="molecule type" value="Genomic_DNA"/>
</dbReference>
<evidence type="ECO:0000256" key="4">
    <source>
        <dbReference type="ARBA" id="ARBA00022452"/>
    </source>
</evidence>
<evidence type="ECO:0000256" key="11">
    <source>
        <dbReference type="SAM" id="SignalP"/>
    </source>
</evidence>
<dbReference type="GO" id="GO:0015288">
    <property type="term" value="F:porin activity"/>
    <property type="evidence" value="ECO:0007669"/>
    <property type="project" value="UniProtKB-KW"/>
</dbReference>
<evidence type="ECO:0000256" key="3">
    <source>
        <dbReference type="ARBA" id="ARBA00022448"/>
    </source>
</evidence>
<dbReference type="GO" id="GO:0009279">
    <property type="term" value="C:cell outer membrane"/>
    <property type="evidence" value="ECO:0007669"/>
    <property type="project" value="UniProtKB-SubCell"/>
</dbReference>
<keyword evidence="5" id="KW-0812">Transmembrane</keyword>
<keyword evidence="6 11" id="KW-0732">Signal</keyword>
<evidence type="ECO:0000256" key="10">
    <source>
        <dbReference type="ARBA" id="ARBA00023237"/>
    </source>
</evidence>
<evidence type="ECO:0000256" key="6">
    <source>
        <dbReference type="ARBA" id="ARBA00022729"/>
    </source>
</evidence>
<feature type="chain" id="PRO_5022840095" evidence="11">
    <location>
        <begin position="43"/>
        <end position="403"/>
    </location>
</feature>
<dbReference type="Proteomes" id="UP000367825">
    <property type="component" value="Unassembled WGS sequence"/>
</dbReference>
<keyword evidence="10" id="KW-0998">Cell outer membrane</keyword>
<sequence>MTPLARKTLARGTFARKTLARKTLPLAGAALLLATAASPALAQSSVTLYGVIEAAIVSQNHASPDGGRIDSVNQAGEGFLSASRFGLQGIEDLGGGTKARFVLENGFNSQAGTFDQQGQLFGRQAFVALQGVWGEVALGRQYTGAVVAISMVDPIFIGAPPTNSWLVFLTGQRYNNALTWTKKFGPFGMNLQYAFGGIAGQGSARSSASGGLSWEQDGHVFTGQLQQTHDSQSRTAKTWSLGAKVSYGKWKFHADYLQSQRDAGFDVTNGGADYASITNMSTAATPTTVAAIGSVFSAARRDQFFTLGASYLLNPSWQFIVAYMQDNTSAVNFSGKRQTVYGVVDYFFSKRTDVYFATAYERVDGGWSGLFGTTTTDWTGGNGVKLNGYDNQMSYYVGLRHRF</sequence>
<evidence type="ECO:0000256" key="5">
    <source>
        <dbReference type="ARBA" id="ARBA00022692"/>
    </source>
</evidence>
<dbReference type="AlphaFoldDB" id="A0A5E4WZY5"/>
<dbReference type="Gene3D" id="2.40.160.10">
    <property type="entry name" value="Porin"/>
    <property type="match status" value="1"/>
</dbReference>
<evidence type="ECO:0000313" key="13">
    <source>
        <dbReference type="EMBL" id="VVE29596.1"/>
    </source>
</evidence>
<dbReference type="PANTHER" id="PTHR34501">
    <property type="entry name" value="PROTEIN YDDL-RELATED"/>
    <property type="match status" value="1"/>
</dbReference>
<dbReference type="Pfam" id="PF13609">
    <property type="entry name" value="Porin_4"/>
    <property type="match status" value="1"/>
</dbReference>
<dbReference type="GO" id="GO:0006811">
    <property type="term" value="P:monoatomic ion transport"/>
    <property type="evidence" value="ECO:0007669"/>
    <property type="project" value="UniProtKB-KW"/>
</dbReference>
<dbReference type="SUPFAM" id="SSF56935">
    <property type="entry name" value="Porins"/>
    <property type="match status" value="1"/>
</dbReference>
<feature type="signal peptide" evidence="11">
    <location>
        <begin position="1"/>
        <end position="42"/>
    </location>
</feature>
<evidence type="ECO:0000313" key="14">
    <source>
        <dbReference type="Proteomes" id="UP000367825"/>
    </source>
</evidence>
<evidence type="ECO:0000259" key="12">
    <source>
        <dbReference type="Pfam" id="PF13609"/>
    </source>
</evidence>
<dbReference type="PANTHER" id="PTHR34501:SF9">
    <property type="entry name" value="MAJOR OUTER MEMBRANE PROTEIN P.IA"/>
    <property type="match status" value="1"/>
</dbReference>
<dbReference type="OrthoDB" id="8982743at2"/>
<dbReference type="InterPro" id="IPR033900">
    <property type="entry name" value="Gram_neg_porin_domain"/>
</dbReference>